<evidence type="ECO:0000313" key="9">
    <source>
        <dbReference type="EMBL" id="CAF1240302.1"/>
    </source>
</evidence>
<dbReference type="Gene3D" id="3.40.30.10">
    <property type="entry name" value="Glutaredoxin"/>
    <property type="match status" value="1"/>
</dbReference>
<dbReference type="PANTHER" id="PTHR11592">
    <property type="entry name" value="GLUTATHIONE PEROXIDASE"/>
    <property type="match status" value="1"/>
</dbReference>
<keyword evidence="5" id="KW-0732">Signal</keyword>
<dbReference type="SUPFAM" id="SSF52833">
    <property type="entry name" value="Thioredoxin-like"/>
    <property type="match status" value="1"/>
</dbReference>
<dbReference type="EMBL" id="CAJOAZ010000365">
    <property type="protein sequence ID" value="CAF3628662.1"/>
    <property type="molecule type" value="Genomic_DNA"/>
</dbReference>
<evidence type="ECO:0000313" key="10">
    <source>
        <dbReference type="EMBL" id="CAF1315404.1"/>
    </source>
</evidence>
<dbReference type="Proteomes" id="UP000663868">
    <property type="component" value="Unassembled WGS sequence"/>
</dbReference>
<dbReference type="EMBL" id="CAJNOG010000435">
    <property type="protein sequence ID" value="CAF1240302.1"/>
    <property type="molecule type" value="Genomic_DNA"/>
</dbReference>
<evidence type="ECO:0000313" key="14">
    <source>
        <dbReference type="EMBL" id="CAF3924943.1"/>
    </source>
</evidence>
<feature type="compositionally biased region" description="Basic and acidic residues" evidence="8">
    <location>
        <begin position="10"/>
        <end position="22"/>
    </location>
</feature>
<dbReference type="Proteomes" id="UP000663881">
    <property type="component" value="Unassembled WGS sequence"/>
</dbReference>
<dbReference type="GO" id="GO:0005576">
    <property type="term" value="C:extracellular region"/>
    <property type="evidence" value="ECO:0007669"/>
    <property type="project" value="UniProtKB-SubCell"/>
</dbReference>
<dbReference type="Proteomes" id="UP000663860">
    <property type="component" value="Unassembled WGS sequence"/>
</dbReference>
<comment type="subcellular location">
    <subcellularLocation>
        <location evidence="1">Secreted</location>
    </subcellularLocation>
</comment>
<evidence type="ECO:0000313" key="11">
    <source>
        <dbReference type="EMBL" id="CAF1448361.1"/>
    </source>
</evidence>
<dbReference type="InterPro" id="IPR036249">
    <property type="entry name" value="Thioredoxin-like_sf"/>
</dbReference>
<dbReference type="Proteomes" id="UP000663845">
    <property type="component" value="Unassembled WGS sequence"/>
</dbReference>
<dbReference type="EMBL" id="CAJNOE010001756">
    <property type="protein sequence ID" value="CAF1448361.1"/>
    <property type="molecule type" value="Genomic_DNA"/>
</dbReference>
<evidence type="ECO:0000256" key="2">
    <source>
        <dbReference type="ARBA" id="ARBA00006926"/>
    </source>
</evidence>
<reference evidence="13" key="1">
    <citation type="submission" date="2021-02" db="EMBL/GenBank/DDBJ databases">
        <authorList>
            <person name="Nowell W R."/>
        </authorList>
    </citation>
    <scope>NUCLEOTIDE SEQUENCE</scope>
</reference>
<organism evidence="13 15">
    <name type="scientific">Adineta steineri</name>
    <dbReference type="NCBI Taxonomy" id="433720"/>
    <lineage>
        <taxon>Eukaryota</taxon>
        <taxon>Metazoa</taxon>
        <taxon>Spiralia</taxon>
        <taxon>Gnathifera</taxon>
        <taxon>Rotifera</taxon>
        <taxon>Eurotatoria</taxon>
        <taxon>Bdelloidea</taxon>
        <taxon>Adinetida</taxon>
        <taxon>Adinetidae</taxon>
        <taxon>Adineta</taxon>
    </lineage>
</organism>
<protein>
    <recommendedName>
        <fullName evidence="7">Glutathione peroxidase</fullName>
    </recommendedName>
</protein>
<gene>
    <name evidence="11" type="ORF">IZO911_LOCUS42214</name>
    <name evidence="9" type="ORF">JYZ213_LOCUS29035</name>
    <name evidence="13" type="ORF">KXQ929_LOCUS11940</name>
    <name evidence="14" type="ORF">OKA104_LOCUS25484</name>
    <name evidence="12" type="ORF">OXD698_LOCUS7823</name>
    <name evidence="10" type="ORF">VCS650_LOCUS31833</name>
</gene>
<dbReference type="OrthoDB" id="446890at2759"/>
<dbReference type="GO" id="GO:0004602">
    <property type="term" value="F:glutathione peroxidase activity"/>
    <property type="evidence" value="ECO:0007669"/>
    <property type="project" value="TreeGrafter"/>
</dbReference>
<comment type="similarity">
    <text evidence="2 7">Belongs to the glutathione peroxidase family.</text>
</comment>
<evidence type="ECO:0000256" key="5">
    <source>
        <dbReference type="ARBA" id="ARBA00022729"/>
    </source>
</evidence>
<evidence type="ECO:0000256" key="8">
    <source>
        <dbReference type="SAM" id="MobiDB-lite"/>
    </source>
</evidence>
<evidence type="ECO:0000256" key="7">
    <source>
        <dbReference type="RuleBase" id="RU000499"/>
    </source>
</evidence>
<evidence type="ECO:0000313" key="12">
    <source>
        <dbReference type="EMBL" id="CAF3628662.1"/>
    </source>
</evidence>
<proteinExistence type="inferred from homology"/>
<dbReference type="EMBL" id="CAJNON010000557">
    <property type="protein sequence ID" value="CAF1315404.1"/>
    <property type="molecule type" value="Genomic_DNA"/>
</dbReference>
<dbReference type="PROSITE" id="PS51355">
    <property type="entry name" value="GLUTATHIONE_PEROXID_3"/>
    <property type="match status" value="1"/>
</dbReference>
<dbReference type="Proteomes" id="UP000663891">
    <property type="component" value="Unassembled WGS sequence"/>
</dbReference>
<accession>A0A818VPC0</accession>
<dbReference type="EMBL" id="CAJOAY010002141">
    <property type="protein sequence ID" value="CAF3924943.1"/>
    <property type="molecule type" value="Genomic_DNA"/>
</dbReference>
<evidence type="ECO:0000256" key="3">
    <source>
        <dbReference type="ARBA" id="ARBA00022525"/>
    </source>
</evidence>
<evidence type="ECO:0000256" key="1">
    <source>
        <dbReference type="ARBA" id="ARBA00004613"/>
    </source>
</evidence>
<dbReference type="PRINTS" id="PR01011">
    <property type="entry name" value="GLUTPROXDASE"/>
</dbReference>
<dbReference type="InterPro" id="IPR000889">
    <property type="entry name" value="Glutathione_peroxidase"/>
</dbReference>
<dbReference type="PANTHER" id="PTHR11592:SF88">
    <property type="entry name" value="GLUTATHIONE PEROXIDASE-RELATED"/>
    <property type="match status" value="1"/>
</dbReference>
<dbReference type="Proteomes" id="UP000663844">
    <property type="component" value="Unassembled WGS sequence"/>
</dbReference>
<evidence type="ECO:0000256" key="4">
    <source>
        <dbReference type="ARBA" id="ARBA00022559"/>
    </source>
</evidence>
<sequence length="203" mass="24173">MSILPITTVKGKDSSEDNERKKSLQQQRDFITDLLKHYSIVALDMKYFKDKNNRVPFTRCRTCQHTQEFSKTNQFTILGIPCNQFGYQEPAETKTELLNGLKYVRPGNNFLPNFPLFWIVDVNGKNQHPLYEYLKACVPSTKKYFEDHTMIFYEPHHSDDIRWNFEKFLIDSNGHPIMRFDSDAEPLFIRQFIEKLLQFKKYI</sequence>
<name>A0A818VPC0_9BILA</name>
<evidence type="ECO:0000313" key="15">
    <source>
        <dbReference type="Proteomes" id="UP000663868"/>
    </source>
</evidence>
<dbReference type="GO" id="GO:0006979">
    <property type="term" value="P:response to oxidative stress"/>
    <property type="evidence" value="ECO:0007669"/>
    <property type="project" value="InterPro"/>
</dbReference>
<keyword evidence="3" id="KW-0964">Secreted</keyword>
<evidence type="ECO:0000256" key="6">
    <source>
        <dbReference type="ARBA" id="ARBA00023002"/>
    </source>
</evidence>
<dbReference type="EMBL" id="CAJOBB010000601">
    <property type="protein sequence ID" value="CAF3714038.1"/>
    <property type="molecule type" value="Genomic_DNA"/>
</dbReference>
<dbReference type="AlphaFoldDB" id="A0A818VPC0"/>
<keyword evidence="6 7" id="KW-0560">Oxidoreductase</keyword>
<feature type="region of interest" description="Disordered" evidence="8">
    <location>
        <begin position="1"/>
        <end position="23"/>
    </location>
</feature>
<keyword evidence="4 7" id="KW-0575">Peroxidase</keyword>
<evidence type="ECO:0000313" key="13">
    <source>
        <dbReference type="EMBL" id="CAF3714038.1"/>
    </source>
</evidence>
<dbReference type="Pfam" id="PF00255">
    <property type="entry name" value="GSHPx"/>
    <property type="match status" value="1"/>
</dbReference>
<comment type="caution">
    <text evidence="13">The sequence shown here is derived from an EMBL/GenBank/DDBJ whole genome shotgun (WGS) entry which is preliminary data.</text>
</comment>